<evidence type="ECO:0000313" key="2">
    <source>
        <dbReference type="EMBL" id="CAF3396677.1"/>
    </source>
</evidence>
<dbReference type="Proteomes" id="UP000663838">
    <property type="component" value="Unassembled WGS sequence"/>
</dbReference>
<sequence length="216" mass="25446">MITKFENLHNKIIRSIMAYISSPNDLYYAFSGLTQRLDMILQSIRLSIDIFRENKHNFMLAHYLSTHCNRLLMCNICPSITLVRFLRLRSLTMIEPTESQFNSIQSRSLPMLEYLRSPATIIIFECLFGKKQQRWHILCSCITCSRVTLSRLLVLLPCLKYLRMNMIYNDRSNWILPANVKELVSLRIGLFQLIYDDISYLIGPALITSFTFRYLR</sequence>
<organism evidence="1 5">
    <name type="scientific">Rotaria socialis</name>
    <dbReference type="NCBI Taxonomy" id="392032"/>
    <lineage>
        <taxon>Eukaryota</taxon>
        <taxon>Metazoa</taxon>
        <taxon>Spiralia</taxon>
        <taxon>Gnathifera</taxon>
        <taxon>Rotifera</taxon>
        <taxon>Eurotatoria</taxon>
        <taxon>Bdelloidea</taxon>
        <taxon>Philodinida</taxon>
        <taxon>Philodinidae</taxon>
        <taxon>Rotaria</taxon>
    </lineage>
</organism>
<evidence type="ECO:0000313" key="4">
    <source>
        <dbReference type="EMBL" id="CAF4543228.1"/>
    </source>
</evidence>
<dbReference type="AlphaFoldDB" id="A0A817T133"/>
<evidence type="ECO:0000313" key="1">
    <source>
        <dbReference type="EMBL" id="CAF3314586.1"/>
    </source>
</evidence>
<gene>
    <name evidence="3" type="ORF">HFQ381_LOCUS23681</name>
    <name evidence="2" type="ORF">KIK155_LOCUS7718</name>
    <name evidence="1" type="ORF">LUA448_LOCUS9339</name>
    <name evidence="4" type="ORF">TOA249_LOCUS6653</name>
</gene>
<dbReference type="Proteomes" id="UP000663851">
    <property type="component" value="Unassembled WGS sequence"/>
</dbReference>
<comment type="caution">
    <text evidence="1">The sequence shown here is derived from an EMBL/GenBank/DDBJ whole genome shotgun (WGS) entry which is preliminary data.</text>
</comment>
<dbReference type="EMBL" id="CAJOBS010000285">
    <property type="protein sequence ID" value="CAF4543228.1"/>
    <property type="molecule type" value="Genomic_DNA"/>
</dbReference>
<proteinExistence type="predicted"/>
<evidence type="ECO:0000313" key="5">
    <source>
        <dbReference type="Proteomes" id="UP000663833"/>
    </source>
</evidence>
<dbReference type="EMBL" id="CAJOBO010002391">
    <property type="protein sequence ID" value="CAF4448395.1"/>
    <property type="molecule type" value="Genomic_DNA"/>
</dbReference>
<dbReference type="EMBL" id="CAJNYD010001062">
    <property type="protein sequence ID" value="CAF3314586.1"/>
    <property type="molecule type" value="Genomic_DNA"/>
</dbReference>
<dbReference type="EMBL" id="CAJNYV010000977">
    <property type="protein sequence ID" value="CAF3396677.1"/>
    <property type="molecule type" value="Genomic_DNA"/>
</dbReference>
<protein>
    <submittedName>
        <fullName evidence="1">Uncharacterized protein</fullName>
    </submittedName>
</protein>
<dbReference type="Proteomes" id="UP000663833">
    <property type="component" value="Unassembled WGS sequence"/>
</dbReference>
<reference evidence="1" key="1">
    <citation type="submission" date="2021-02" db="EMBL/GenBank/DDBJ databases">
        <authorList>
            <person name="Nowell W R."/>
        </authorList>
    </citation>
    <scope>NUCLEOTIDE SEQUENCE</scope>
</reference>
<name>A0A817T133_9BILA</name>
<accession>A0A817T133</accession>
<evidence type="ECO:0000313" key="3">
    <source>
        <dbReference type="EMBL" id="CAF4448395.1"/>
    </source>
</evidence>
<dbReference type="Proteomes" id="UP000663865">
    <property type="component" value="Unassembled WGS sequence"/>
</dbReference>